<keyword evidence="2 5" id="KW-0812">Transmembrane</keyword>
<name>U5DPK6_9CHRO</name>
<evidence type="ECO:0000256" key="1">
    <source>
        <dbReference type="ARBA" id="ARBA00004370"/>
    </source>
</evidence>
<dbReference type="OrthoDB" id="343936at2"/>
<keyword evidence="4 5" id="KW-0472">Membrane</keyword>
<evidence type="ECO:0000313" key="6">
    <source>
        <dbReference type="EMBL" id="ERN41615.1"/>
    </source>
</evidence>
<dbReference type="Pfam" id="PF01124">
    <property type="entry name" value="MAPEG"/>
    <property type="match status" value="1"/>
</dbReference>
<dbReference type="PANTHER" id="PTHR35371">
    <property type="entry name" value="INNER MEMBRANE PROTEIN"/>
    <property type="match status" value="1"/>
</dbReference>
<evidence type="ECO:0000256" key="4">
    <source>
        <dbReference type="ARBA" id="ARBA00023136"/>
    </source>
</evidence>
<feature type="transmembrane region" description="Helical" evidence="5">
    <location>
        <begin position="89"/>
        <end position="110"/>
    </location>
</feature>
<evidence type="ECO:0000313" key="7">
    <source>
        <dbReference type="Proteomes" id="UP000016960"/>
    </source>
</evidence>
<dbReference type="InterPro" id="IPR023352">
    <property type="entry name" value="MAPEG-like_dom_sf"/>
</dbReference>
<accession>U5DPK6</accession>
<evidence type="ECO:0000256" key="5">
    <source>
        <dbReference type="SAM" id="Phobius"/>
    </source>
</evidence>
<dbReference type="AlphaFoldDB" id="U5DPK6"/>
<evidence type="ECO:0000256" key="3">
    <source>
        <dbReference type="ARBA" id="ARBA00022989"/>
    </source>
</evidence>
<dbReference type="Gene3D" id="1.20.120.550">
    <property type="entry name" value="Membrane associated eicosanoid/glutathione metabolism-like domain"/>
    <property type="match status" value="1"/>
</dbReference>
<dbReference type="Proteomes" id="UP000016960">
    <property type="component" value="Unassembled WGS sequence"/>
</dbReference>
<comment type="caution">
    <text evidence="6">The sequence shown here is derived from an EMBL/GenBank/DDBJ whole genome shotgun (WGS) entry which is preliminary data.</text>
</comment>
<feature type="transmembrane region" description="Helical" evidence="5">
    <location>
        <begin position="5"/>
        <end position="24"/>
    </location>
</feature>
<dbReference type="STRING" id="582515.KR51_00018370"/>
<reference evidence="6 7" key="1">
    <citation type="submission" date="2013-05" db="EMBL/GenBank/DDBJ databases">
        <title>Draft genome sequence of Rubidibacter lacunae KORDI 51-2.</title>
        <authorList>
            <person name="Choi D.H."/>
            <person name="Noh J.H."/>
            <person name="Kwon K.-K."/>
            <person name="Lee J.-H."/>
            <person name="Ryu J.-Y."/>
        </authorList>
    </citation>
    <scope>NUCLEOTIDE SEQUENCE [LARGE SCALE GENOMIC DNA]</scope>
    <source>
        <strain evidence="6 7">KORDI 51-2</strain>
    </source>
</reference>
<sequence length="136" mass="15089">MNGPLFYLAASGILCVLLWTPYILNRVFVWGIPAFASNYPSKKFPAEVPAIPVWAERARRAHLNMVETLPAFASVVLAAYLTDANNSSVASWAAVFFWARIFHASVYILGVPYLRTPIYLISWAAVLMIGATVILR</sequence>
<keyword evidence="7" id="KW-1185">Reference proteome</keyword>
<organism evidence="6 7">
    <name type="scientific">Rubidibacter lacunae KORDI 51-2</name>
    <dbReference type="NCBI Taxonomy" id="582515"/>
    <lineage>
        <taxon>Bacteria</taxon>
        <taxon>Bacillati</taxon>
        <taxon>Cyanobacteriota</taxon>
        <taxon>Cyanophyceae</taxon>
        <taxon>Oscillatoriophycideae</taxon>
        <taxon>Chroococcales</taxon>
        <taxon>Aphanothecaceae</taxon>
        <taxon>Rubidibacter</taxon>
    </lineage>
</organism>
<dbReference type="eggNOG" id="COG3686">
    <property type="taxonomic scope" value="Bacteria"/>
</dbReference>
<dbReference type="PANTHER" id="PTHR35371:SF1">
    <property type="entry name" value="BLR7753 PROTEIN"/>
    <property type="match status" value="1"/>
</dbReference>
<dbReference type="EMBL" id="ASSJ01000047">
    <property type="protein sequence ID" value="ERN41615.1"/>
    <property type="molecule type" value="Genomic_DNA"/>
</dbReference>
<keyword evidence="3 5" id="KW-1133">Transmembrane helix</keyword>
<proteinExistence type="predicted"/>
<dbReference type="PATRIC" id="fig|582515.4.peg.2071"/>
<evidence type="ECO:0000256" key="2">
    <source>
        <dbReference type="ARBA" id="ARBA00022692"/>
    </source>
</evidence>
<dbReference type="InParanoid" id="U5DPK6"/>
<dbReference type="InterPro" id="IPR001129">
    <property type="entry name" value="Membr-assoc_MAPEG"/>
</dbReference>
<feature type="transmembrane region" description="Helical" evidence="5">
    <location>
        <begin position="116"/>
        <end position="135"/>
    </location>
</feature>
<dbReference type="SUPFAM" id="SSF161084">
    <property type="entry name" value="MAPEG domain-like"/>
    <property type="match status" value="1"/>
</dbReference>
<dbReference type="RefSeq" id="WP_022606709.1">
    <property type="nucleotide sequence ID" value="NZ_ASSJ01000047.1"/>
</dbReference>
<protein>
    <submittedName>
        <fullName evidence="6">MAPEG family</fullName>
    </submittedName>
</protein>
<dbReference type="GO" id="GO:0016020">
    <property type="term" value="C:membrane"/>
    <property type="evidence" value="ECO:0007669"/>
    <property type="project" value="UniProtKB-SubCell"/>
</dbReference>
<gene>
    <name evidence="6" type="ORF">KR51_00018370</name>
</gene>
<comment type="subcellular location">
    <subcellularLocation>
        <location evidence="1">Membrane</location>
    </subcellularLocation>
</comment>